<proteinExistence type="predicted"/>
<comment type="caution">
    <text evidence="1">The sequence shown here is derived from an EMBL/GenBank/DDBJ whole genome shotgun (WGS) entry which is preliminary data.</text>
</comment>
<dbReference type="eggNOG" id="ENOG5032S9W">
    <property type="taxonomic scope" value="Bacteria"/>
</dbReference>
<name>A0A073JSH1_9BACI</name>
<dbReference type="STRING" id="574376.BAMA_07455"/>
<reference evidence="1 2" key="1">
    <citation type="submission" date="2014-06" db="EMBL/GenBank/DDBJ databases">
        <title>Draft genome sequence of Bacillus manliponensis JCM 15802 (MCCC 1A00708).</title>
        <authorList>
            <person name="Lai Q."/>
            <person name="Liu Y."/>
            <person name="Shao Z."/>
        </authorList>
    </citation>
    <scope>NUCLEOTIDE SEQUENCE [LARGE SCALE GENOMIC DNA]</scope>
    <source>
        <strain evidence="1 2">JCM 15802</strain>
    </source>
</reference>
<dbReference type="InterPro" id="IPR021525">
    <property type="entry name" value="DUF3189"/>
</dbReference>
<dbReference type="RefSeq" id="WP_034641898.1">
    <property type="nucleotide sequence ID" value="NZ_CBCSJC010000018.1"/>
</dbReference>
<dbReference type="OrthoDB" id="1680616at2"/>
<evidence type="ECO:0000313" key="1">
    <source>
        <dbReference type="EMBL" id="KEK18014.1"/>
    </source>
</evidence>
<dbReference type="AlphaFoldDB" id="A0A073JSH1"/>
<dbReference type="Proteomes" id="UP000027822">
    <property type="component" value="Unassembled WGS sequence"/>
</dbReference>
<gene>
    <name evidence="1" type="ORF">BAMA_07455</name>
</gene>
<dbReference type="EMBL" id="JOTN01000018">
    <property type="protein sequence ID" value="KEK18014.1"/>
    <property type="molecule type" value="Genomic_DNA"/>
</dbReference>
<protein>
    <submittedName>
        <fullName evidence="1">ABC transporter</fullName>
    </submittedName>
</protein>
<organism evidence="1 2">
    <name type="scientific">Bacillus manliponensis</name>
    <dbReference type="NCBI Taxonomy" id="574376"/>
    <lineage>
        <taxon>Bacteria</taxon>
        <taxon>Bacillati</taxon>
        <taxon>Bacillota</taxon>
        <taxon>Bacilli</taxon>
        <taxon>Bacillales</taxon>
        <taxon>Bacillaceae</taxon>
        <taxon>Bacillus</taxon>
        <taxon>Bacillus cereus group</taxon>
    </lineage>
</organism>
<keyword evidence="2" id="KW-1185">Reference proteome</keyword>
<accession>A0A073JSH1</accession>
<dbReference type="Pfam" id="PF11385">
    <property type="entry name" value="DUF3189"/>
    <property type="match status" value="1"/>
</dbReference>
<sequence length="168" mass="18831">MIYIYNDFGGTHTTSLAAAYHFNQLPTNRTLTKEEILAVPYFNQLTTADMGNLIFRGIDEDGNHVYTVGCGASKNARKVMQNLIALLQNQHHFHEKVVFSNTSPTVPFAMTIGGLFSRRLKIDFIGVPLLVLGAKQCCNNIMRLVQHTKEKGKSTDAQLVILENEEFK</sequence>
<evidence type="ECO:0000313" key="2">
    <source>
        <dbReference type="Proteomes" id="UP000027822"/>
    </source>
</evidence>